<dbReference type="Pfam" id="PF03106">
    <property type="entry name" value="WRKY"/>
    <property type="match status" value="1"/>
</dbReference>
<dbReference type="SUPFAM" id="SSF118290">
    <property type="entry name" value="WRKY DNA-binding domain"/>
    <property type="match status" value="1"/>
</dbReference>
<comment type="caution">
    <text evidence="8">The sequence shown here is derived from an EMBL/GenBank/DDBJ whole genome shotgun (WGS) entry which is preliminary data.</text>
</comment>
<dbReference type="EMBL" id="BAABME010007603">
    <property type="protein sequence ID" value="GAA0171271.1"/>
    <property type="molecule type" value="Genomic_DNA"/>
</dbReference>
<dbReference type="PANTHER" id="PTHR31221:SF42">
    <property type="entry name" value="WRKY TRANSCRIPTION FACTOR 49-RELATED"/>
    <property type="match status" value="1"/>
</dbReference>
<evidence type="ECO:0000313" key="8">
    <source>
        <dbReference type="EMBL" id="GAA0171271.1"/>
    </source>
</evidence>
<dbReference type="PANTHER" id="PTHR31221">
    <property type="entry name" value="WRKY TRANSCRIPTION FACTOR PROTEIN 1-RELATED"/>
    <property type="match status" value="1"/>
</dbReference>
<dbReference type="InterPro" id="IPR044810">
    <property type="entry name" value="WRKY_plant"/>
</dbReference>
<dbReference type="InterPro" id="IPR036576">
    <property type="entry name" value="WRKY_dom_sf"/>
</dbReference>
<evidence type="ECO:0000256" key="4">
    <source>
        <dbReference type="ARBA" id="ARBA00023163"/>
    </source>
</evidence>
<evidence type="ECO:0000256" key="1">
    <source>
        <dbReference type="ARBA" id="ARBA00004123"/>
    </source>
</evidence>
<dbReference type="AlphaFoldDB" id="A0AAV3R7F6"/>
<dbReference type="SMART" id="SM00774">
    <property type="entry name" value="WRKY"/>
    <property type="match status" value="1"/>
</dbReference>
<evidence type="ECO:0000256" key="5">
    <source>
        <dbReference type="ARBA" id="ARBA00023242"/>
    </source>
</evidence>
<dbReference type="Proteomes" id="UP001454036">
    <property type="component" value="Unassembled WGS sequence"/>
</dbReference>
<sequence length="296" mass="33621">MEDFGSIILWPEDDNVLLQQLFDNVSSFNPLVPQQPITTSGTIQESRSTSSSPSNDSLMMLPNNLYSSTSQCQDITTTEGFQMMDTKQSLNDKVQDYKYSLKIKSCDAAADDGYKWRKYGQKTIKNSPNPRSYYRCTNPRCGAKKQVELSSQEPGTFIITYEGLHLHYAFPLYPMDENNTQFDQPLTKKLKKSYNNSLDSTQETIGPQRKEKSQQETEYAKQYPTIGISEQNFEEHQQMNSWGLLEDVVPLKIRQPTSTTTNSNTNSNSCSSSYPSTPSSPSIFSDFFGSQFYVPF</sequence>
<reference evidence="8 9" key="1">
    <citation type="submission" date="2024-01" db="EMBL/GenBank/DDBJ databases">
        <title>The complete chloroplast genome sequence of Lithospermum erythrorhizon: insights into the phylogenetic relationship among Boraginaceae species and the maternal lineages of purple gromwells.</title>
        <authorList>
            <person name="Okada T."/>
            <person name="Watanabe K."/>
        </authorList>
    </citation>
    <scope>NUCLEOTIDE SEQUENCE [LARGE SCALE GENOMIC DNA]</scope>
</reference>
<feature type="region of interest" description="Disordered" evidence="6">
    <location>
        <begin position="197"/>
        <end position="216"/>
    </location>
</feature>
<protein>
    <submittedName>
        <fullName evidence="8">DNA-binding transcription factor</fullName>
    </submittedName>
</protein>
<keyword evidence="2" id="KW-0805">Transcription regulation</keyword>
<evidence type="ECO:0000313" key="9">
    <source>
        <dbReference type="Proteomes" id="UP001454036"/>
    </source>
</evidence>
<dbReference type="GO" id="GO:0005634">
    <property type="term" value="C:nucleus"/>
    <property type="evidence" value="ECO:0007669"/>
    <property type="project" value="UniProtKB-SubCell"/>
</dbReference>
<keyword evidence="5" id="KW-0539">Nucleus</keyword>
<accession>A0AAV3R7F6</accession>
<proteinExistence type="predicted"/>
<feature type="region of interest" description="Disordered" evidence="6">
    <location>
        <begin position="36"/>
        <end position="60"/>
    </location>
</feature>
<keyword evidence="4" id="KW-0804">Transcription</keyword>
<evidence type="ECO:0000256" key="3">
    <source>
        <dbReference type="ARBA" id="ARBA00023125"/>
    </source>
</evidence>
<organism evidence="8 9">
    <name type="scientific">Lithospermum erythrorhizon</name>
    <name type="common">Purple gromwell</name>
    <name type="synonym">Lithospermum officinale var. erythrorhizon</name>
    <dbReference type="NCBI Taxonomy" id="34254"/>
    <lineage>
        <taxon>Eukaryota</taxon>
        <taxon>Viridiplantae</taxon>
        <taxon>Streptophyta</taxon>
        <taxon>Embryophyta</taxon>
        <taxon>Tracheophyta</taxon>
        <taxon>Spermatophyta</taxon>
        <taxon>Magnoliopsida</taxon>
        <taxon>eudicotyledons</taxon>
        <taxon>Gunneridae</taxon>
        <taxon>Pentapetalae</taxon>
        <taxon>asterids</taxon>
        <taxon>lamiids</taxon>
        <taxon>Boraginales</taxon>
        <taxon>Boraginaceae</taxon>
        <taxon>Boraginoideae</taxon>
        <taxon>Lithospermeae</taxon>
        <taxon>Lithospermum</taxon>
    </lineage>
</organism>
<gene>
    <name evidence="8" type="ORF">LIER_25344</name>
</gene>
<name>A0AAV3R7F6_LITER</name>
<dbReference type="GO" id="GO:0003700">
    <property type="term" value="F:DNA-binding transcription factor activity"/>
    <property type="evidence" value="ECO:0007669"/>
    <property type="project" value="InterPro"/>
</dbReference>
<keyword evidence="3 8" id="KW-0238">DNA-binding</keyword>
<keyword evidence="9" id="KW-1185">Reference proteome</keyword>
<feature type="region of interest" description="Disordered" evidence="6">
    <location>
        <begin position="256"/>
        <end position="280"/>
    </location>
</feature>
<dbReference type="PROSITE" id="PS50811">
    <property type="entry name" value="WRKY"/>
    <property type="match status" value="1"/>
</dbReference>
<comment type="subcellular location">
    <subcellularLocation>
        <location evidence="1">Nucleus</location>
    </subcellularLocation>
</comment>
<dbReference type="InterPro" id="IPR003657">
    <property type="entry name" value="WRKY_dom"/>
</dbReference>
<dbReference type="Gene3D" id="2.20.25.80">
    <property type="entry name" value="WRKY domain"/>
    <property type="match status" value="1"/>
</dbReference>
<dbReference type="GO" id="GO:0043565">
    <property type="term" value="F:sequence-specific DNA binding"/>
    <property type="evidence" value="ECO:0007669"/>
    <property type="project" value="InterPro"/>
</dbReference>
<evidence type="ECO:0000259" key="7">
    <source>
        <dbReference type="PROSITE" id="PS50811"/>
    </source>
</evidence>
<feature type="compositionally biased region" description="Low complexity" evidence="6">
    <location>
        <begin position="40"/>
        <end position="59"/>
    </location>
</feature>
<evidence type="ECO:0000256" key="2">
    <source>
        <dbReference type="ARBA" id="ARBA00023015"/>
    </source>
</evidence>
<evidence type="ECO:0000256" key="6">
    <source>
        <dbReference type="SAM" id="MobiDB-lite"/>
    </source>
</evidence>
<feature type="domain" description="WRKY" evidence="7">
    <location>
        <begin position="105"/>
        <end position="170"/>
    </location>
</feature>